<evidence type="ECO:0000256" key="5">
    <source>
        <dbReference type="ARBA" id="ARBA00023136"/>
    </source>
</evidence>
<dbReference type="GeneID" id="28973395"/>
<dbReference type="EMBL" id="KQ474073">
    <property type="protein sequence ID" value="KPV78570.1"/>
    <property type="molecule type" value="Genomic_DNA"/>
</dbReference>
<evidence type="ECO:0000256" key="7">
    <source>
        <dbReference type="SAM" id="Phobius"/>
    </source>
</evidence>
<comment type="similarity">
    <text evidence="2 6">Belongs to the RER1 family.</text>
</comment>
<name>A0A194SDN9_RHOGW</name>
<dbReference type="Proteomes" id="UP000053890">
    <property type="component" value="Unassembled WGS sequence"/>
</dbReference>
<evidence type="ECO:0000256" key="4">
    <source>
        <dbReference type="ARBA" id="ARBA00022989"/>
    </source>
</evidence>
<reference evidence="8 9" key="1">
    <citation type="journal article" date="2015" name="Front. Microbiol.">
        <title>Genome sequence of the plant growth promoting endophytic yeast Rhodotorula graminis WP1.</title>
        <authorList>
            <person name="Firrincieli A."/>
            <person name="Otillar R."/>
            <person name="Salamov A."/>
            <person name="Schmutz J."/>
            <person name="Khan Z."/>
            <person name="Redman R.S."/>
            <person name="Fleck N.D."/>
            <person name="Lindquist E."/>
            <person name="Grigoriev I.V."/>
            <person name="Doty S.L."/>
        </authorList>
    </citation>
    <scope>NUCLEOTIDE SEQUENCE [LARGE SCALE GENOMIC DNA]</scope>
    <source>
        <strain evidence="8 9">WP1</strain>
    </source>
</reference>
<evidence type="ECO:0000313" key="9">
    <source>
        <dbReference type="Proteomes" id="UP000053890"/>
    </source>
</evidence>
<dbReference type="GO" id="GO:0006890">
    <property type="term" value="P:retrograde vesicle-mediated transport, Golgi to endoplasmic reticulum"/>
    <property type="evidence" value="ECO:0007669"/>
    <property type="project" value="TreeGrafter"/>
</dbReference>
<dbReference type="GO" id="GO:0000139">
    <property type="term" value="C:Golgi membrane"/>
    <property type="evidence" value="ECO:0007669"/>
    <property type="project" value="TreeGrafter"/>
</dbReference>
<dbReference type="InterPro" id="IPR004932">
    <property type="entry name" value="Rer1"/>
</dbReference>
<dbReference type="RefSeq" id="XP_018274619.1">
    <property type="nucleotide sequence ID" value="XM_018412946.1"/>
</dbReference>
<gene>
    <name evidence="8" type="ORF">RHOBADRAFT_31155</name>
</gene>
<proteinExistence type="inferred from homology"/>
<evidence type="ECO:0000256" key="1">
    <source>
        <dbReference type="ARBA" id="ARBA00004141"/>
    </source>
</evidence>
<dbReference type="PANTHER" id="PTHR10743:SF0">
    <property type="entry name" value="PROTEIN RER1"/>
    <property type="match status" value="1"/>
</dbReference>
<keyword evidence="4 7" id="KW-1133">Transmembrane helix</keyword>
<dbReference type="PIRSF" id="PIRSF016013">
    <property type="entry name" value="AtER_Rer1p"/>
    <property type="match status" value="1"/>
</dbReference>
<dbReference type="OMA" id="GWYVVCY"/>
<dbReference type="OrthoDB" id="448250at2759"/>
<evidence type="ECO:0000256" key="6">
    <source>
        <dbReference type="PIRNR" id="PIRNR016013"/>
    </source>
</evidence>
<keyword evidence="3 7" id="KW-0812">Transmembrane</keyword>
<evidence type="ECO:0000256" key="3">
    <source>
        <dbReference type="ARBA" id="ARBA00022692"/>
    </source>
</evidence>
<evidence type="ECO:0000313" key="8">
    <source>
        <dbReference type="EMBL" id="KPV78570.1"/>
    </source>
</evidence>
<dbReference type="GO" id="GO:0005783">
    <property type="term" value="C:endoplasmic reticulum"/>
    <property type="evidence" value="ECO:0007669"/>
    <property type="project" value="GOC"/>
</dbReference>
<feature type="transmembrane region" description="Helical" evidence="7">
    <location>
        <begin position="108"/>
        <end position="128"/>
    </location>
</feature>
<comment type="subcellular location">
    <subcellularLocation>
        <location evidence="1">Membrane</location>
        <topology evidence="1">Multi-pass membrane protein</topology>
    </subcellularLocation>
</comment>
<feature type="transmembrane region" description="Helical" evidence="7">
    <location>
        <begin position="21"/>
        <end position="37"/>
    </location>
</feature>
<evidence type="ECO:0000256" key="2">
    <source>
        <dbReference type="ARBA" id="ARBA00006070"/>
    </source>
</evidence>
<sequence>MACAALAKRLNRTTPFTFQRWGSTAALFVIFTLRILWVQAYYIVAYALGIYLLNLFLAFLTPKFDPALASDMAETDAEEGAPGLPSSQSDIHDGEFRPFIRRLPEFKFWYSATKAVSFSIIASCIPVFDVPVFWPILVMYFFILMFITLRRQVAHMRKYKYLPFDLGRKSTYGHN</sequence>
<keyword evidence="5 6" id="KW-0472">Membrane</keyword>
<feature type="transmembrane region" description="Helical" evidence="7">
    <location>
        <begin position="43"/>
        <end position="60"/>
    </location>
</feature>
<dbReference type="AlphaFoldDB" id="A0A194SDN9"/>
<dbReference type="Pfam" id="PF03248">
    <property type="entry name" value="Rer1"/>
    <property type="match status" value="1"/>
</dbReference>
<dbReference type="STRING" id="578459.A0A194SDN9"/>
<keyword evidence="9" id="KW-1185">Reference proteome</keyword>
<feature type="transmembrane region" description="Helical" evidence="7">
    <location>
        <begin position="134"/>
        <end position="150"/>
    </location>
</feature>
<dbReference type="GO" id="GO:0006621">
    <property type="term" value="P:protein retention in ER lumen"/>
    <property type="evidence" value="ECO:0007669"/>
    <property type="project" value="TreeGrafter"/>
</dbReference>
<protein>
    <recommendedName>
        <fullName evidence="6">Protein RER1</fullName>
    </recommendedName>
</protein>
<comment type="function">
    <text evidence="6">Involved in the retrieval of endoplasmic reticulum membrane proteins from the early Golgi compartment.</text>
</comment>
<dbReference type="PANTHER" id="PTHR10743">
    <property type="entry name" value="PROTEIN RER1"/>
    <property type="match status" value="1"/>
</dbReference>
<accession>A0A194SDN9</accession>
<organism evidence="8 9">
    <name type="scientific">Rhodotorula graminis (strain WP1)</name>
    <dbReference type="NCBI Taxonomy" id="578459"/>
    <lineage>
        <taxon>Eukaryota</taxon>
        <taxon>Fungi</taxon>
        <taxon>Dikarya</taxon>
        <taxon>Basidiomycota</taxon>
        <taxon>Pucciniomycotina</taxon>
        <taxon>Microbotryomycetes</taxon>
        <taxon>Sporidiobolales</taxon>
        <taxon>Sporidiobolaceae</taxon>
        <taxon>Rhodotorula</taxon>
    </lineage>
</organism>